<dbReference type="GO" id="GO:0000400">
    <property type="term" value="F:four-way junction DNA binding"/>
    <property type="evidence" value="ECO:0007669"/>
    <property type="project" value="TreeGrafter"/>
</dbReference>
<feature type="region of interest" description="Disordered" evidence="1">
    <location>
        <begin position="127"/>
        <end position="157"/>
    </location>
</feature>
<dbReference type="Gene3D" id="3.40.50.300">
    <property type="entry name" value="P-loop containing nucleotide triphosphate hydrolases"/>
    <property type="match status" value="1"/>
</dbReference>
<dbReference type="GO" id="GO:0005657">
    <property type="term" value="C:replication fork"/>
    <property type="evidence" value="ECO:0007669"/>
    <property type="project" value="InterPro"/>
</dbReference>
<dbReference type="EMBL" id="JAABOA010000889">
    <property type="protein sequence ID" value="KAF9582883.1"/>
    <property type="molecule type" value="Genomic_DNA"/>
</dbReference>
<dbReference type="InterPro" id="IPR027417">
    <property type="entry name" value="P-loop_NTPase"/>
</dbReference>
<dbReference type="PANTHER" id="PTHR46644">
    <property type="entry name" value="DNA REPAIR PROTEIN XRCC2"/>
    <property type="match status" value="1"/>
</dbReference>
<evidence type="ECO:0000256" key="1">
    <source>
        <dbReference type="SAM" id="MobiDB-lite"/>
    </source>
</evidence>
<dbReference type="Proteomes" id="UP000780801">
    <property type="component" value="Unassembled WGS sequence"/>
</dbReference>
<organism evidence="2 3">
    <name type="scientific">Lunasporangiospora selenospora</name>
    <dbReference type="NCBI Taxonomy" id="979761"/>
    <lineage>
        <taxon>Eukaryota</taxon>
        <taxon>Fungi</taxon>
        <taxon>Fungi incertae sedis</taxon>
        <taxon>Mucoromycota</taxon>
        <taxon>Mortierellomycotina</taxon>
        <taxon>Mortierellomycetes</taxon>
        <taxon>Mortierellales</taxon>
        <taxon>Mortierellaceae</taxon>
        <taxon>Lunasporangiospora</taxon>
    </lineage>
</organism>
<dbReference type="GO" id="GO:0000724">
    <property type="term" value="P:double-strand break repair via homologous recombination"/>
    <property type="evidence" value="ECO:0007669"/>
    <property type="project" value="InterPro"/>
</dbReference>
<dbReference type="OrthoDB" id="420422at2759"/>
<comment type="caution">
    <text evidence="2">The sequence shown here is derived from an EMBL/GenBank/DDBJ whole genome shotgun (WGS) entry which is preliminary data.</text>
</comment>
<feature type="compositionally biased region" description="Low complexity" evidence="1">
    <location>
        <begin position="141"/>
        <end position="150"/>
    </location>
</feature>
<gene>
    <name evidence="2" type="ORF">BGW38_010625</name>
</gene>
<evidence type="ECO:0000313" key="3">
    <source>
        <dbReference type="Proteomes" id="UP000780801"/>
    </source>
</evidence>
<reference evidence="2" key="1">
    <citation type="journal article" date="2020" name="Fungal Divers.">
        <title>Resolving the Mortierellaceae phylogeny through synthesis of multi-gene phylogenetics and phylogenomics.</title>
        <authorList>
            <person name="Vandepol N."/>
            <person name="Liber J."/>
            <person name="Desiro A."/>
            <person name="Na H."/>
            <person name="Kennedy M."/>
            <person name="Barry K."/>
            <person name="Grigoriev I.V."/>
            <person name="Miller A.N."/>
            <person name="O'Donnell K."/>
            <person name="Stajich J.E."/>
            <person name="Bonito G."/>
        </authorList>
    </citation>
    <scope>NUCLEOTIDE SEQUENCE</scope>
    <source>
        <strain evidence="2">KOD1015</strain>
    </source>
</reference>
<evidence type="ECO:0000313" key="2">
    <source>
        <dbReference type="EMBL" id="KAF9582883.1"/>
    </source>
</evidence>
<dbReference type="GO" id="GO:0042148">
    <property type="term" value="P:DNA strand invasion"/>
    <property type="evidence" value="ECO:0007669"/>
    <property type="project" value="TreeGrafter"/>
</dbReference>
<dbReference type="GO" id="GO:0033063">
    <property type="term" value="C:Rad51B-Rad51C-Rad51D-XRCC2 complex"/>
    <property type="evidence" value="ECO:0007669"/>
    <property type="project" value="InterPro"/>
</dbReference>
<dbReference type="InterPro" id="IPR030547">
    <property type="entry name" value="XRCC2"/>
</dbReference>
<proteinExistence type="predicted"/>
<keyword evidence="3" id="KW-1185">Reference proteome</keyword>
<accession>A0A9P6FWG5</accession>
<feature type="compositionally biased region" description="Polar residues" evidence="1">
    <location>
        <begin position="130"/>
        <end position="140"/>
    </location>
</feature>
<protein>
    <submittedName>
        <fullName evidence="2">Uncharacterized protein</fullName>
    </submittedName>
</protein>
<name>A0A9P6FWG5_9FUNG</name>
<dbReference type="PANTHER" id="PTHR46644:SF2">
    <property type="entry name" value="DNA REPAIR PROTEIN XRCC2"/>
    <property type="match status" value="1"/>
</dbReference>
<dbReference type="AlphaFoldDB" id="A0A9P6FWG5"/>
<sequence>MIDIMGGPCTGKTMLLYAIIISTILPKAWKHSRSRPALILNNKPAQSVVFLDLDQGFSAERLKILLCRRIREKLQGQELSYSEFASRQEQKQDQEQGLNLEEEDWDIEVDQHLNLEAERVAMDKGEVNQHDPTSTRGVESNATTTTTNATLPHQEPYIPIDIDSPEITAKIEHLALSCLDAVHVFRPRDAVSAVVILRTLDQYMAQQTKKSTLDQESLSVASCSNNKQPSTENDTVRARNKTRLRRTCPPFGAVNTTESPSPNLFPQSAHLHLYKLVPCVLHHTFFNHAFLLGQNRDRSSTRPTQIPICDAAPKPCQIPIRV</sequence>
<dbReference type="GO" id="GO:0005815">
    <property type="term" value="C:microtubule organizing center"/>
    <property type="evidence" value="ECO:0007669"/>
    <property type="project" value="TreeGrafter"/>
</dbReference>